<evidence type="ECO:0000256" key="6">
    <source>
        <dbReference type="ARBA" id="ARBA00022832"/>
    </source>
</evidence>
<comment type="subcellular location">
    <subcellularLocation>
        <location evidence="11">Cytoplasm</location>
    </subcellularLocation>
</comment>
<evidence type="ECO:0000256" key="2">
    <source>
        <dbReference type="ARBA" id="ARBA00022490"/>
    </source>
</evidence>
<keyword evidence="4 11" id="KW-0808">Transferase</keyword>
<dbReference type="InterPro" id="IPR001095">
    <property type="entry name" value="Acetyl_CoA_COase_a_su"/>
</dbReference>
<evidence type="ECO:0000256" key="10">
    <source>
        <dbReference type="ARBA" id="ARBA00049152"/>
    </source>
</evidence>
<sequence length="310" mass="34305">MASYLDFEKSIKQIDDDIANAKIRGDEHAVEILKKNLEKEISKTYKNLNEFQRLGLARHPDRPYTLDYVRALLTDSYEIHGDRAFKDDPSIVCFSGYIGGKRVIVIGEQKGRGTKYKIMRNFGMPHPEGYRKALRVARLAEKFEIPIIFLIDTPGAYPGVGAEERGQSEAIARNLFELSELKTRTIAIVIGEGGSGGALAIGVADRLAMMKNSVFSVISPEGCAAILWNDPSKSEAATKAMKITADDLKELNLIDDVIDEPIMGAHRDKDGAIKAIGAYILKELEELEKLSIDEVVSARMEKILSIGAYE</sequence>
<dbReference type="NCBIfam" id="NF004344">
    <property type="entry name" value="PRK05724.1"/>
    <property type="match status" value="1"/>
</dbReference>
<dbReference type="Pfam" id="PF03255">
    <property type="entry name" value="ACCA"/>
    <property type="match status" value="1"/>
</dbReference>
<keyword evidence="6 11" id="KW-0276">Fatty acid metabolism</keyword>
<dbReference type="GO" id="GO:0006633">
    <property type="term" value="P:fatty acid biosynthetic process"/>
    <property type="evidence" value="ECO:0007669"/>
    <property type="project" value="UniProtKB-KW"/>
</dbReference>
<dbReference type="HAMAP" id="MF_00823">
    <property type="entry name" value="AcetylCoA_CT_alpha"/>
    <property type="match status" value="1"/>
</dbReference>
<keyword evidence="8 11" id="KW-0443">Lipid metabolism</keyword>
<dbReference type="NCBIfam" id="NF041504">
    <property type="entry name" value="AccA_sub"/>
    <property type="match status" value="1"/>
</dbReference>
<comment type="catalytic activity">
    <reaction evidence="10 11">
        <text>N(6)-carboxybiotinyl-L-lysyl-[protein] + acetyl-CoA = N(6)-biotinyl-L-lysyl-[protein] + malonyl-CoA</text>
        <dbReference type="Rhea" id="RHEA:54728"/>
        <dbReference type="Rhea" id="RHEA-COMP:10505"/>
        <dbReference type="Rhea" id="RHEA-COMP:10506"/>
        <dbReference type="ChEBI" id="CHEBI:57288"/>
        <dbReference type="ChEBI" id="CHEBI:57384"/>
        <dbReference type="ChEBI" id="CHEBI:83144"/>
        <dbReference type="ChEBI" id="CHEBI:83145"/>
        <dbReference type="EC" id="2.1.3.15"/>
    </reaction>
</comment>
<dbReference type="RefSeq" id="WP_111949597.1">
    <property type="nucleotide sequence ID" value="NZ_VOAP01000016.1"/>
</dbReference>
<comment type="similarity">
    <text evidence="11">Belongs to the AccA family.</text>
</comment>
<keyword evidence="7 11" id="KW-0067">ATP-binding</keyword>
<dbReference type="UniPathway" id="UPA00655">
    <property type="reaction ID" value="UER00711"/>
</dbReference>
<dbReference type="GO" id="GO:0009317">
    <property type="term" value="C:acetyl-CoA carboxylase complex"/>
    <property type="evidence" value="ECO:0007669"/>
    <property type="project" value="InterPro"/>
</dbReference>
<dbReference type="PANTHER" id="PTHR42853:SF3">
    <property type="entry name" value="ACETYL-COENZYME A CARBOXYLASE CARBOXYL TRANSFERASE SUBUNIT ALPHA, CHLOROPLASTIC"/>
    <property type="match status" value="1"/>
</dbReference>
<evidence type="ECO:0000256" key="9">
    <source>
        <dbReference type="ARBA" id="ARBA00023160"/>
    </source>
</evidence>
<evidence type="ECO:0000256" key="11">
    <source>
        <dbReference type="HAMAP-Rule" id="MF_00823"/>
    </source>
</evidence>
<evidence type="ECO:0000313" key="14">
    <source>
        <dbReference type="Proteomes" id="UP000321812"/>
    </source>
</evidence>
<dbReference type="Proteomes" id="UP000321812">
    <property type="component" value="Unassembled WGS sequence"/>
</dbReference>
<evidence type="ECO:0000256" key="5">
    <source>
        <dbReference type="ARBA" id="ARBA00022741"/>
    </source>
</evidence>
<dbReference type="InterPro" id="IPR029045">
    <property type="entry name" value="ClpP/crotonase-like_dom_sf"/>
</dbReference>
<dbReference type="PANTHER" id="PTHR42853">
    <property type="entry name" value="ACETYL-COENZYME A CARBOXYLASE CARBOXYL TRANSFERASE SUBUNIT ALPHA"/>
    <property type="match status" value="1"/>
</dbReference>
<evidence type="ECO:0000256" key="3">
    <source>
        <dbReference type="ARBA" id="ARBA00022516"/>
    </source>
</evidence>
<dbReference type="EC" id="2.1.3.15" evidence="11"/>
<keyword evidence="9 11" id="KW-0275">Fatty acid biosynthesis</keyword>
<evidence type="ECO:0000256" key="7">
    <source>
        <dbReference type="ARBA" id="ARBA00022840"/>
    </source>
</evidence>
<accession>A0A562XBP7</accession>
<comment type="caution">
    <text evidence="13">The sequence shown here is derived from an EMBL/GenBank/DDBJ whole genome shotgun (WGS) entry which is preliminary data.</text>
</comment>
<evidence type="ECO:0000256" key="4">
    <source>
        <dbReference type="ARBA" id="ARBA00022679"/>
    </source>
</evidence>
<protein>
    <recommendedName>
        <fullName evidence="11">Acetyl-coenzyme A carboxylase carboxyl transferase subunit alpha</fullName>
        <shortName evidence="11">ACCase subunit alpha</shortName>
        <shortName evidence="11">Acetyl-CoA carboxylase carboxyltransferase subunit alpha</shortName>
        <ecNumber evidence="11">2.1.3.15</ecNumber>
    </recommendedName>
</protein>
<proteinExistence type="inferred from homology"/>
<reference evidence="13 14" key="1">
    <citation type="submission" date="2019-07" db="EMBL/GenBank/DDBJ databases">
        <title>Rapid identification of Enteric Bacteria from Whole Genome Sequences (WGS) using Average Nucleotide Identity (ANI).</title>
        <authorList>
            <person name="Lane C."/>
        </authorList>
    </citation>
    <scope>NUCLEOTIDE SEQUENCE [LARGE SCALE GENOMIC DNA]</scope>
    <source>
        <strain evidence="13 14">D2411</strain>
    </source>
</reference>
<dbReference type="Gene3D" id="3.90.226.10">
    <property type="entry name" value="2-enoyl-CoA Hydratase, Chain A, domain 1"/>
    <property type="match status" value="1"/>
</dbReference>
<feature type="domain" description="CoA carboxyltransferase C-terminal" evidence="12">
    <location>
        <begin position="36"/>
        <end position="286"/>
    </location>
</feature>
<name>A0A562XBP7_CAMHY</name>
<dbReference type="PROSITE" id="PS50989">
    <property type="entry name" value="COA_CT_CTER"/>
    <property type="match status" value="1"/>
</dbReference>
<comment type="subunit">
    <text evidence="11">Acetyl-CoA carboxylase is a heterohexamer composed of biotin carboxyl carrier protein (AccB), biotin carboxylase (AccC) and two subunits each of ACCase subunit alpha (AccA) and ACCase subunit beta (AccD).</text>
</comment>
<dbReference type="InterPro" id="IPR011763">
    <property type="entry name" value="COA_CT_C"/>
</dbReference>
<dbReference type="SUPFAM" id="SSF52096">
    <property type="entry name" value="ClpP/crotonase"/>
    <property type="match status" value="1"/>
</dbReference>
<comment type="pathway">
    <text evidence="1 11">Lipid metabolism; malonyl-CoA biosynthesis; malonyl-CoA from acetyl-CoA: step 1/1.</text>
</comment>
<dbReference type="GO" id="GO:2001295">
    <property type="term" value="P:malonyl-CoA biosynthetic process"/>
    <property type="evidence" value="ECO:0007669"/>
    <property type="project" value="UniProtKB-UniRule"/>
</dbReference>
<keyword evidence="3 11" id="KW-0444">Lipid biosynthesis</keyword>
<keyword evidence="5 11" id="KW-0547">Nucleotide-binding</keyword>
<comment type="function">
    <text evidence="11">Component of the acetyl coenzyme A carboxylase (ACC) complex. First, biotin carboxylase catalyzes the carboxylation of biotin on its carrier protein (BCCP) and then the CO(2) group is transferred by the carboxyltransferase to acetyl-CoA to form malonyl-CoA.</text>
</comment>
<evidence type="ECO:0000256" key="8">
    <source>
        <dbReference type="ARBA" id="ARBA00023098"/>
    </source>
</evidence>
<dbReference type="EMBL" id="VOAP01000016">
    <property type="protein sequence ID" value="TWO19552.1"/>
    <property type="molecule type" value="Genomic_DNA"/>
</dbReference>
<evidence type="ECO:0000313" key="13">
    <source>
        <dbReference type="EMBL" id="TWO19552.1"/>
    </source>
</evidence>
<organism evidence="13 14">
    <name type="scientific">Campylobacter hyointestinalis</name>
    <dbReference type="NCBI Taxonomy" id="198"/>
    <lineage>
        <taxon>Bacteria</taxon>
        <taxon>Pseudomonadati</taxon>
        <taxon>Campylobacterota</taxon>
        <taxon>Epsilonproteobacteria</taxon>
        <taxon>Campylobacterales</taxon>
        <taxon>Campylobacteraceae</taxon>
        <taxon>Campylobacter</taxon>
    </lineage>
</organism>
<gene>
    <name evidence="11 13" type="primary">accA</name>
    <name evidence="13" type="ORF">YZ82_05470</name>
</gene>
<dbReference type="GO" id="GO:0016743">
    <property type="term" value="F:carboxyl- or carbamoyltransferase activity"/>
    <property type="evidence" value="ECO:0007669"/>
    <property type="project" value="UniProtKB-UniRule"/>
</dbReference>
<dbReference type="AlphaFoldDB" id="A0A562XBP7"/>
<dbReference type="GeneID" id="56510479"/>
<evidence type="ECO:0000259" key="12">
    <source>
        <dbReference type="PROSITE" id="PS50989"/>
    </source>
</evidence>
<evidence type="ECO:0000256" key="1">
    <source>
        <dbReference type="ARBA" id="ARBA00004956"/>
    </source>
</evidence>
<dbReference type="PRINTS" id="PR01069">
    <property type="entry name" value="ACCCTRFRASEA"/>
</dbReference>
<dbReference type="NCBIfam" id="TIGR00513">
    <property type="entry name" value="accA"/>
    <property type="match status" value="1"/>
</dbReference>
<dbReference type="GO" id="GO:0003989">
    <property type="term" value="F:acetyl-CoA carboxylase activity"/>
    <property type="evidence" value="ECO:0007669"/>
    <property type="project" value="InterPro"/>
</dbReference>
<keyword evidence="2 11" id="KW-0963">Cytoplasm</keyword>
<dbReference type="GO" id="GO:0005524">
    <property type="term" value="F:ATP binding"/>
    <property type="evidence" value="ECO:0007669"/>
    <property type="project" value="UniProtKB-KW"/>
</dbReference>